<keyword evidence="2" id="KW-0134">Cell wall</keyword>
<reference evidence="4 5" key="1">
    <citation type="submission" date="2018-10" db="EMBL/GenBank/DDBJ databases">
        <title>A high-quality apple genome assembly.</title>
        <authorList>
            <person name="Hu J."/>
        </authorList>
    </citation>
    <scope>NUCLEOTIDE SEQUENCE [LARGE SCALE GENOMIC DNA]</scope>
    <source>
        <strain evidence="5">cv. HFTH1</strain>
        <tissue evidence="4">Young leaf</tissue>
    </source>
</reference>
<accession>A0A498IAY5</accession>
<gene>
    <name evidence="4" type="ORF">DVH24_041487</name>
</gene>
<proteinExistence type="predicted"/>
<keyword evidence="2" id="KW-0964">Secreted</keyword>
<feature type="region of interest" description="Disordered" evidence="3">
    <location>
        <begin position="13"/>
        <end position="44"/>
    </location>
</feature>
<evidence type="ECO:0008006" key="6">
    <source>
        <dbReference type="Google" id="ProtNLM"/>
    </source>
</evidence>
<evidence type="ECO:0000256" key="3">
    <source>
        <dbReference type="SAM" id="MobiDB-lite"/>
    </source>
</evidence>
<dbReference type="EMBL" id="RDQH01000339">
    <property type="protein sequence ID" value="RXH80340.1"/>
    <property type="molecule type" value="Genomic_DNA"/>
</dbReference>
<protein>
    <recommendedName>
        <fullName evidence="6">AP2/ERF domain-containing protein</fullName>
    </recommendedName>
</protein>
<dbReference type="PANTHER" id="PTHR32467">
    <property type="entry name" value="AP2-LIKE ETHYLENE-RESPONSIVE TRANSCRIPTION FACTOR"/>
    <property type="match status" value="1"/>
</dbReference>
<name>A0A498IAY5_MALDO</name>
<dbReference type="Gene3D" id="2.160.20.10">
    <property type="entry name" value="Single-stranded right-handed beta-helix, Pectin lyase-like"/>
    <property type="match status" value="1"/>
</dbReference>
<organism evidence="4 5">
    <name type="scientific">Malus domestica</name>
    <name type="common">Apple</name>
    <name type="synonym">Pyrus malus</name>
    <dbReference type="NCBI Taxonomy" id="3750"/>
    <lineage>
        <taxon>Eukaryota</taxon>
        <taxon>Viridiplantae</taxon>
        <taxon>Streptophyta</taxon>
        <taxon>Embryophyta</taxon>
        <taxon>Tracheophyta</taxon>
        <taxon>Spermatophyta</taxon>
        <taxon>Magnoliopsida</taxon>
        <taxon>eudicotyledons</taxon>
        <taxon>Gunneridae</taxon>
        <taxon>Pentapetalae</taxon>
        <taxon>rosids</taxon>
        <taxon>fabids</taxon>
        <taxon>Rosales</taxon>
        <taxon>Rosaceae</taxon>
        <taxon>Amygdaloideae</taxon>
        <taxon>Maleae</taxon>
        <taxon>Malus</taxon>
    </lineage>
</organism>
<sequence length="281" mass="32420">MIVERQGCDVGLSETMPLGERDLASRERRKTQRERDRDLVRGRHAACKQTKSQGVYDLRERETARKREYEIEEEGVRDRATVREGKGIVGISLNDEYSDVKKDDLSKALWLALQIKAPEEKENCTWSLQKSSGFSRGASMYRRITRRHLHGRWLARIGKVTGNKDLYLGHSRQTCKNLMTSYKIAKKKKECIGTTMIEWIIDTYLGRAWRGRPHMVYAYTSMTKVVNLVGWSNDNHPKCYVACEEYTNKTSLSLALDIFRVVNCVDNRGEGLNVYYSSSYG</sequence>
<evidence type="ECO:0000256" key="1">
    <source>
        <dbReference type="ARBA" id="ARBA00004191"/>
    </source>
</evidence>
<keyword evidence="5" id="KW-1185">Reference proteome</keyword>
<dbReference type="PANTHER" id="PTHR32467:SF90">
    <property type="entry name" value="AP2-LIKE ETHYLENE-RESPONSIVE TRANSCRIPTION FACTOR AIL1"/>
    <property type="match status" value="1"/>
</dbReference>
<evidence type="ECO:0000313" key="4">
    <source>
        <dbReference type="EMBL" id="RXH80340.1"/>
    </source>
</evidence>
<dbReference type="AlphaFoldDB" id="A0A498IAY5"/>
<dbReference type="Proteomes" id="UP000290289">
    <property type="component" value="Chromosome 13"/>
</dbReference>
<dbReference type="InterPro" id="IPR012334">
    <property type="entry name" value="Pectin_lyas_fold"/>
</dbReference>
<evidence type="ECO:0000313" key="5">
    <source>
        <dbReference type="Proteomes" id="UP000290289"/>
    </source>
</evidence>
<comment type="subcellular location">
    <subcellularLocation>
        <location evidence="1">Secreted</location>
        <location evidence="1">Cell wall</location>
    </subcellularLocation>
</comment>
<evidence type="ECO:0000256" key="2">
    <source>
        <dbReference type="ARBA" id="ARBA00022512"/>
    </source>
</evidence>
<comment type="caution">
    <text evidence="4">The sequence shown here is derived from an EMBL/GenBank/DDBJ whole genome shotgun (WGS) entry which is preliminary data.</text>
</comment>